<evidence type="ECO:0000313" key="11">
    <source>
        <dbReference type="Proteomes" id="UP000028643"/>
    </source>
</evidence>
<reference evidence="10 11" key="1">
    <citation type="submission" date="2014-07" db="EMBL/GenBank/DDBJ databases">
        <title>Draft Genome Sequences of Environmental Pseudomonas syringae strains.</title>
        <authorList>
            <person name="Baltrus D.A."/>
            <person name="Berge O."/>
            <person name="Morris C."/>
        </authorList>
    </citation>
    <scope>NUCLEOTIDE SEQUENCE [LARGE SCALE GENOMIC DNA]</scope>
    <source>
        <strain evidence="10 11">CEB003</strain>
    </source>
</reference>
<dbReference type="InterPro" id="IPR032694">
    <property type="entry name" value="CopC/D"/>
</dbReference>
<gene>
    <name evidence="10" type="ORF">IV02_15890</name>
</gene>
<name>A0A085V639_PSESX</name>
<dbReference type="GO" id="GO:0006825">
    <property type="term" value="P:copper ion transport"/>
    <property type="evidence" value="ECO:0007669"/>
    <property type="project" value="InterPro"/>
</dbReference>
<evidence type="ECO:0000256" key="7">
    <source>
        <dbReference type="RuleBase" id="RU369037"/>
    </source>
</evidence>
<accession>A0A085V639</accession>
<dbReference type="InterPro" id="IPR014756">
    <property type="entry name" value="Ig_E-set"/>
</dbReference>
<dbReference type="GO" id="GO:0005507">
    <property type="term" value="F:copper ion binding"/>
    <property type="evidence" value="ECO:0007669"/>
    <property type="project" value="UniProtKB-UniRule"/>
</dbReference>
<evidence type="ECO:0000259" key="9">
    <source>
        <dbReference type="Pfam" id="PF04234"/>
    </source>
</evidence>
<proteinExistence type="inferred from homology"/>
<feature type="signal peptide" evidence="8">
    <location>
        <begin position="1"/>
        <end position="27"/>
    </location>
</feature>
<dbReference type="PANTHER" id="PTHR34820">
    <property type="entry name" value="INNER MEMBRANE PROTEIN YEBZ"/>
    <property type="match status" value="1"/>
</dbReference>
<evidence type="ECO:0000256" key="3">
    <source>
        <dbReference type="ARBA" id="ARBA00022723"/>
    </source>
</evidence>
<dbReference type="Gene3D" id="2.60.40.1220">
    <property type="match status" value="1"/>
</dbReference>
<organism evidence="10 11">
    <name type="scientific">Pseudomonas syringae</name>
    <dbReference type="NCBI Taxonomy" id="317"/>
    <lineage>
        <taxon>Bacteria</taxon>
        <taxon>Pseudomonadati</taxon>
        <taxon>Pseudomonadota</taxon>
        <taxon>Gammaproteobacteria</taxon>
        <taxon>Pseudomonadales</taxon>
        <taxon>Pseudomonadaceae</taxon>
        <taxon>Pseudomonas</taxon>
    </lineage>
</organism>
<feature type="chain" id="PRO_5001798435" description="Copper resistance protein C" evidence="8">
    <location>
        <begin position="28"/>
        <end position="129"/>
    </location>
</feature>
<dbReference type="RefSeq" id="WP_047576170.1">
    <property type="nucleotide sequence ID" value="NZ_JPQT01000108.1"/>
</dbReference>
<evidence type="ECO:0000256" key="8">
    <source>
        <dbReference type="SAM" id="SignalP"/>
    </source>
</evidence>
<evidence type="ECO:0000256" key="4">
    <source>
        <dbReference type="ARBA" id="ARBA00022729"/>
    </source>
</evidence>
<dbReference type="EMBL" id="JPQT01000108">
    <property type="protein sequence ID" value="KFE50902.1"/>
    <property type="molecule type" value="Genomic_DNA"/>
</dbReference>
<dbReference type="Proteomes" id="UP000028643">
    <property type="component" value="Unassembled WGS sequence"/>
</dbReference>
<dbReference type="PATRIC" id="fig|317.174.peg.3249"/>
<dbReference type="InterPro" id="IPR014755">
    <property type="entry name" value="Cu-Rt/internalin_Ig-like"/>
</dbReference>
<dbReference type="SUPFAM" id="SSF81296">
    <property type="entry name" value="E set domains"/>
    <property type="match status" value="1"/>
</dbReference>
<keyword evidence="6 7" id="KW-0186">Copper</keyword>
<evidence type="ECO:0000256" key="1">
    <source>
        <dbReference type="ARBA" id="ARBA00004418"/>
    </source>
</evidence>
<evidence type="ECO:0000313" key="10">
    <source>
        <dbReference type="EMBL" id="KFE50902.1"/>
    </source>
</evidence>
<sequence>MSALRFKNIALSLSLLASASLSSLVFAHAHLESQLPAADSTVPAPKELRLQFSEGVEDKFTKVSIASTAAGGKTMVEAVPEIATDPANNKVLIVTPVAPLNAGEYKIEWHAVSVDTHKSEGTYRFTVSP</sequence>
<evidence type="ECO:0000256" key="6">
    <source>
        <dbReference type="ARBA" id="ARBA00023008"/>
    </source>
</evidence>
<feature type="domain" description="CopC" evidence="9">
    <location>
        <begin position="28"/>
        <end position="127"/>
    </location>
</feature>
<comment type="subcellular location">
    <subcellularLocation>
        <location evidence="1 7">Periplasm</location>
    </subcellularLocation>
</comment>
<keyword evidence="3 7" id="KW-0479">Metal-binding</keyword>
<keyword evidence="4 7" id="KW-0732">Signal</keyword>
<comment type="function">
    <text evidence="7">Involved in copper resistance.</text>
</comment>
<keyword evidence="5 7" id="KW-0574">Periplasm</keyword>
<dbReference type="GO" id="GO:0042597">
    <property type="term" value="C:periplasmic space"/>
    <property type="evidence" value="ECO:0007669"/>
    <property type="project" value="UniProtKB-SubCell"/>
</dbReference>
<dbReference type="InterPro" id="IPR007348">
    <property type="entry name" value="CopC_dom"/>
</dbReference>
<comment type="similarity">
    <text evidence="2 7">Belongs to the CopC family.</text>
</comment>
<dbReference type="PANTHER" id="PTHR34820:SF4">
    <property type="entry name" value="INNER MEMBRANE PROTEIN YEBZ"/>
    <property type="match status" value="1"/>
</dbReference>
<protein>
    <recommendedName>
        <fullName evidence="7">Copper resistance protein C</fullName>
    </recommendedName>
</protein>
<dbReference type="AlphaFoldDB" id="A0A085V639"/>
<dbReference type="InterPro" id="IPR047685">
    <property type="entry name" value="CopC-like"/>
</dbReference>
<comment type="caution">
    <text evidence="10">The sequence shown here is derived from an EMBL/GenBank/DDBJ whole genome shotgun (WGS) entry which is preliminary data.</text>
</comment>
<evidence type="ECO:0000256" key="2">
    <source>
        <dbReference type="ARBA" id="ARBA00010509"/>
    </source>
</evidence>
<dbReference type="Pfam" id="PF04234">
    <property type="entry name" value="CopC"/>
    <property type="match status" value="1"/>
</dbReference>
<dbReference type="GO" id="GO:0046688">
    <property type="term" value="P:response to copper ion"/>
    <property type="evidence" value="ECO:0007669"/>
    <property type="project" value="UniProtKB-UniRule"/>
</dbReference>
<dbReference type="GO" id="GO:0005886">
    <property type="term" value="C:plasma membrane"/>
    <property type="evidence" value="ECO:0007669"/>
    <property type="project" value="TreeGrafter"/>
</dbReference>
<evidence type="ECO:0000256" key="5">
    <source>
        <dbReference type="ARBA" id="ARBA00022764"/>
    </source>
</evidence>
<dbReference type="NCBIfam" id="NF033814">
    <property type="entry name" value="copper_CopC"/>
    <property type="match status" value="1"/>
</dbReference>